<comment type="caution">
    <text evidence="1">The sequence shown here is derived from an EMBL/GenBank/DDBJ whole genome shotgun (WGS) entry which is preliminary data.</text>
</comment>
<dbReference type="Gramene" id="GBG91081">
    <property type="protein sequence ID" value="GBG91081"/>
    <property type="gene ID" value="CBR_g51815"/>
</dbReference>
<name>A0A388M941_CHABU</name>
<proteinExistence type="predicted"/>
<gene>
    <name evidence="1" type="ORF">CBR_g51815</name>
</gene>
<accession>A0A388M941</accession>
<evidence type="ECO:0000313" key="2">
    <source>
        <dbReference type="Proteomes" id="UP000265515"/>
    </source>
</evidence>
<dbReference type="EMBL" id="BFEA01000869">
    <property type="protein sequence ID" value="GBG91081.1"/>
    <property type="molecule type" value="Genomic_DNA"/>
</dbReference>
<organism evidence="1 2">
    <name type="scientific">Chara braunii</name>
    <name type="common">Braun's stonewort</name>
    <dbReference type="NCBI Taxonomy" id="69332"/>
    <lineage>
        <taxon>Eukaryota</taxon>
        <taxon>Viridiplantae</taxon>
        <taxon>Streptophyta</taxon>
        <taxon>Charophyceae</taxon>
        <taxon>Charales</taxon>
        <taxon>Characeae</taxon>
        <taxon>Chara</taxon>
    </lineage>
</organism>
<reference evidence="1 2" key="1">
    <citation type="journal article" date="2018" name="Cell">
        <title>The Chara Genome: Secondary Complexity and Implications for Plant Terrestrialization.</title>
        <authorList>
            <person name="Nishiyama T."/>
            <person name="Sakayama H."/>
            <person name="Vries J.D."/>
            <person name="Buschmann H."/>
            <person name="Saint-Marcoux D."/>
            <person name="Ullrich K.K."/>
            <person name="Haas F.B."/>
            <person name="Vanderstraeten L."/>
            <person name="Becker D."/>
            <person name="Lang D."/>
            <person name="Vosolsobe S."/>
            <person name="Rombauts S."/>
            <person name="Wilhelmsson P.K.I."/>
            <person name="Janitza P."/>
            <person name="Kern R."/>
            <person name="Heyl A."/>
            <person name="Rumpler F."/>
            <person name="Villalobos L.I.A.C."/>
            <person name="Clay J.M."/>
            <person name="Skokan R."/>
            <person name="Toyoda A."/>
            <person name="Suzuki Y."/>
            <person name="Kagoshima H."/>
            <person name="Schijlen E."/>
            <person name="Tajeshwar N."/>
            <person name="Catarino B."/>
            <person name="Hetherington A.J."/>
            <person name="Saltykova A."/>
            <person name="Bonnot C."/>
            <person name="Breuninger H."/>
            <person name="Symeonidi A."/>
            <person name="Radhakrishnan G.V."/>
            <person name="Van Nieuwerburgh F."/>
            <person name="Deforce D."/>
            <person name="Chang C."/>
            <person name="Karol K.G."/>
            <person name="Hedrich R."/>
            <person name="Ulvskov P."/>
            <person name="Glockner G."/>
            <person name="Delwiche C.F."/>
            <person name="Petrasek J."/>
            <person name="Van de Peer Y."/>
            <person name="Friml J."/>
            <person name="Beilby M."/>
            <person name="Dolan L."/>
            <person name="Kohara Y."/>
            <person name="Sugano S."/>
            <person name="Fujiyama A."/>
            <person name="Delaux P.-M."/>
            <person name="Quint M."/>
            <person name="TheiBen G."/>
            <person name="Hagemann M."/>
            <person name="Harholt J."/>
            <person name="Dunand C."/>
            <person name="Zachgo S."/>
            <person name="Langdale J."/>
            <person name="Maumus F."/>
            <person name="Straeten D.V.D."/>
            <person name="Gould S.B."/>
            <person name="Rensing S.A."/>
        </authorList>
    </citation>
    <scope>NUCLEOTIDE SEQUENCE [LARGE SCALE GENOMIC DNA]</scope>
    <source>
        <strain evidence="1 2">S276</strain>
    </source>
</reference>
<protein>
    <submittedName>
        <fullName evidence="1">Uncharacterized protein</fullName>
    </submittedName>
</protein>
<dbReference type="AlphaFoldDB" id="A0A388M941"/>
<dbReference type="Proteomes" id="UP000265515">
    <property type="component" value="Unassembled WGS sequence"/>
</dbReference>
<sequence>MIYRSCRCCLKSSAWILSRDESLTLSSISQPSGKADSAIEENLIEMWKKSEGADDEQGERRNLRKTGLFPFFRKSSRGWELVHPSRP</sequence>
<evidence type="ECO:0000313" key="1">
    <source>
        <dbReference type="EMBL" id="GBG91081.1"/>
    </source>
</evidence>
<keyword evidence="2" id="KW-1185">Reference proteome</keyword>